<evidence type="ECO:0000313" key="3">
    <source>
        <dbReference type="EMBL" id="RFU75449.1"/>
    </source>
</evidence>
<keyword evidence="1" id="KW-0175">Coiled coil</keyword>
<dbReference type="OrthoDB" id="5409998at2759"/>
<name>A0A395NHI6_TRIAR</name>
<protein>
    <submittedName>
        <fullName evidence="3">Uncharacterized protein</fullName>
    </submittedName>
</protein>
<dbReference type="AlphaFoldDB" id="A0A395NHI6"/>
<feature type="coiled-coil region" evidence="1">
    <location>
        <begin position="68"/>
        <end position="99"/>
    </location>
</feature>
<comment type="caution">
    <text evidence="3">The sequence shown here is derived from an EMBL/GenBank/DDBJ whole genome shotgun (WGS) entry which is preliminary data.</text>
</comment>
<sequence length="372" mass="39525">MATSTSTSAAALKKDPLDALQSLINDVLVQTGKALRASRKDSQGNLTQVPGTAQSKLPETINLFHKALDELEDEIIEAKSVLLRDLNELQEKKKKLLALPTPQPVEAQTKQQPITIDVAPSPEPMFKDEPMADDVEVKPMAPFPNMSIDLTEAEPMDISVKEPNDQQPQAPPPPHGGMNGFNGNASPGGISQMPLGDQKPVVDMLPETSGSNQSSAMPETSGMNFTDMEFTLAPPPGNEATAQPITSKEPSFDLTTFAPTDSGDDLLNLNHLLPTDQAPANNSSSGAAPNAQVKVEDVKTEAVDPTTMNADFFGAESGAADGMDFDFSLGGTGDDTFDDLMNNRDSTFELMDAGGDFDSAFFGLDKPDETAS</sequence>
<evidence type="ECO:0000256" key="1">
    <source>
        <dbReference type="SAM" id="Coils"/>
    </source>
</evidence>
<dbReference type="Proteomes" id="UP000266272">
    <property type="component" value="Unassembled WGS sequence"/>
</dbReference>
<dbReference type="STRING" id="490622.A0A395NHI6"/>
<keyword evidence="4" id="KW-1185">Reference proteome</keyword>
<dbReference type="EMBL" id="PXOA01000435">
    <property type="protein sequence ID" value="RFU75449.1"/>
    <property type="molecule type" value="Genomic_DNA"/>
</dbReference>
<accession>A0A395NHI6</accession>
<evidence type="ECO:0000256" key="2">
    <source>
        <dbReference type="SAM" id="MobiDB-lite"/>
    </source>
</evidence>
<proteinExistence type="predicted"/>
<feature type="region of interest" description="Disordered" evidence="2">
    <location>
        <begin position="161"/>
        <end position="194"/>
    </location>
</feature>
<evidence type="ECO:0000313" key="4">
    <source>
        <dbReference type="Proteomes" id="UP000266272"/>
    </source>
</evidence>
<gene>
    <name evidence="3" type="ORF">TARUN_6782</name>
</gene>
<organism evidence="3 4">
    <name type="scientific">Trichoderma arundinaceum</name>
    <dbReference type="NCBI Taxonomy" id="490622"/>
    <lineage>
        <taxon>Eukaryota</taxon>
        <taxon>Fungi</taxon>
        <taxon>Dikarya</taxon>
        <taxon>Ascomycota</taxon>
        <taxon>Pezizomycotina</taxon>
        <taxon>Sordariomycetes</taxon>
        <taxon>Hypocreomycetidae</taxon>
        <taxon>Hypocreales</taxon>
        <taxon>Hypocreaceae</taxon>
        <taxon>Trichoderma</taxon>
    </lineage>
</organism>
<reference evidence="3 4" key="1">
    <citation type="journal article" date="2018" name="PLoS Pathog.">
        <title>Evolution of structural diversity of trichothecenes, a family of toxins produced by plant pathogenic and entomopathogenic fungi.</title>
        <authorList>
            <person name="Proctor R.H."/>
            <person name="McCormick S.P."/>
            <person name="Kim H.S."/>
            <person name="Cardoza R.E."/>
            <person name="Stanley A.M."/>
            <person name="Lindo L."/>
            <person name="Kelly A."/>
            <person name="Brown D.W."/>
            <person name="Lee T."/>
            <person name="Vaughan M.M."/>
            <person name="Alexander N.J."/>
            <person name="Busman M."/>
            <person name="Gutierrez S."/>
        </authorList>
    </citation>
    <scope>NUCLEOTIDE SEQUENCE [LARGE SCALE GENOMIC DNA]</scope>
    <source>
        <strain evidence="3 4">IBT 40837</strain>
    </source>
</reference>